<name>A0A7C9MLR8_9RHOB</name>
<dbReference type="EMBL" id="WUPT01000003">
    <property type="protein sequence ID" value="MXQ09475.1"/>
    <property type="molecule type" value="Genomic_DNA"/>
</dbReference>
<reference evidence="1 2" key="1">
    <citation type="submission" date="2019-12" db="EMBL/GenBank/DDBJ databases">
        <authorList>
            <person name="Lee S.D."/>
        </authorList>
    </citation>
    <scope>NUCLEOTIDE SEQUENCE [LARGE SCALE GENOMIC DNA]</scope>
    <source>
        <strain evidence="1 2">GH1-50</strain>
    </source>
</reference>
<protein>
    <submittedName>
        <fullName evidence="1">Uncharacterized protein</fullName>
    </submittedName>
</protein>
<accession>A0A7C9MLR8</accession>
<evidence type="ECO:0000313" key="2">
    <source>
        <dbReference type="Proteomes" id="UP000480350"/>
    </source>
</evidence>
<sequence>MESEIILKARRRRLIALNAIQYGSFRSEVSDAAFTASQGAASMRTNSRPQTKIISFSPALAA</sequence>
<comment type="caution">
    <text evidence="1">The sequence shown here is derived from an EMBL/GenBank/DDBJ whole genome shotgun (WGS) entry which is preliminary data.</text>
</comment>
<proteinExistence type="predicted"/>
<organism evidence="1 2">
    <name type="scientific">Kangsaoukella pontilimi</name>
    <dbReference type="NCBI Taxonomy" id="2691042"/>
    <lineage>
        <taxon>Bacteria</taxon>
        <taxon>Pseudomonadati</taxon>
        <taxon>Pseudomonadota</taxon>
        <taxon>Alphaproteobacteria</taxon>
        <taxon>Rhodobacterales</taxon>
        <taxon>Paracoccaceae</taxon>
        <taxon>Kangsaoukella</taxon>
    </lineage>
</organism>
<keyword evidence="2" id="KW-1185">Reference proteome</keyword>
<evidence type="ECO:0000313" key="1">
    <source>
        <dbReference type="EMBL" id="MXQ09475.1"/>
    </source>
</evidence>
<dbReference type="RefSeq" id="WP_160765397.1">
    <property type="nucleotide sequence ID" value="NZ_WUPT01000003.1"/>
</dbReference>
<gene>
    <name evidence="1" type="ORF">GQ651_16635</name>
</gene>
<dbReference type="AlphaFoldDB" id="A0A7C9MLR8"/>
<dbReference type="Proteomes" id="UP000480350">
    <property type="component" value="Unassembled WGS sequence"/>
</dbReference>
<reference evidence="1 2" key="2">
    <citation type="submission" date="2020-03" db="EMBL/GenBank/DDBJ databases">
        <title>Kangsaoukella pontilimi gen. nov., sp. nov., a new member of the family Rhodobacteraceae isolated from a tidal mudflat.</title>
        <authorList>
            <person name="Kim I.S."/>
        </authorList>
    </citation>
    <scope>NUCLEOTIDE SEQUENCE [LARGE SCALE GENOMIC DNA]</scope>
    <source>
        <strain evidence="1 2">GH1-50</strain>
    </source>
</reference>